<feature type="region of interest" description="Disordered" evidence="1">
    <location>
        <begin position="28"/>
        <end position="49"/>
    </location>
</feature>
<proteinExistence type="predicted"/>
<keyword evidence="4" id="KW-1185">Reference proteome</keyword>
<dbReference type="EMBL" id="SSND01000001">
    <property type="protein sequence ID" value="THD84631.1"/>
    <property type="molecule type" value="Genomic_DNA"/>
</dbReference>
<feature type="signal peptide" evidence="2">
    <location>
        <begin position="1"/>
        <end position="21"/>
    </location>
</feature>
<comment type="caution">
    <text evidence="3">The sequence shown here is derived from an EMBL/GenBank/DDBJ whole genome shotgun (WGS) entry which is preliminary data.</text>
</comment>
<name>A0A4S3MT24_9RHOB</name>
<evidence type="ECO:0000313" key="4">
    <source>
        <dbReference type="Proteomes" id="UP000309450"/>
    </source>
</evidence>
<sequence length="88" mass="8310">MTKTTAVLAAALLALASPVLADNPTNAKSMASALKGGGGGNNSPLKEALGLEGNGGVASFVSGGGNGGWGNIGSTLTGGQVSSRPAKE</sequence>
<keyword evidence="2" id="KW-0732">Signal</keyword>
<feature type="chain" id="PRO_5020375483" evidence="2">
    <location>
        <begin position="22"/>
        <end position="88"/>
    </location>
</feature>
<organism evidence="3 4">
    <name type="scientific">Aliigemmobacter aestuarii</name>
    <dbReference type="NCBI Taxonomy" id="1445661"/>
    <lineage>
        <taxon>Bacteria</taxon>
        <taxon>Pseudomonadati</taxon>
        <taxon>Pseudomonadota</taxon>
        <taxon>Alphaproteobacteria</taxon>
        <taxon>Rhodobacterales</taxon>
        <taxon>Paracoccaceae</taxon>
        <taxon>Aliigemmobacter</taxon>
    </lineage>
</organism>
<accession>A0A4S3MT24</accession>
<dbReference type="OrthoDB" id="10015405at2"/>
<gene>
    <name evidence="3" type="ORF">E7811_02520</name>
</gene>
<dbReference type="AlphaFoldDB" id="A0A4S3MT24"/>
<dbReference type="Proteomes" id="UP000309450">
    <property type="component" value="Unassembled WGS sequence"/>
</dbReference>
<evidence type="ECO:0000256" key="2">
    <source>
        <dbReference type="SAM" id="SignalP"/>
    </source>
</evidence>
<evidence type="ECO:0000313" key="3">
    <source>
        <dbReference type="EMBL" id="THD84631.1"/>
    </source>
</evidence>
<dbReference type="RefSeq" id="WP_136393012.1">
    <property type="nucleotide sequence ID" value="NZ_SSND01000001.1"/>
</dbReference>
<protein>
    <submittedName>
        <fullName evidence="3">Uncharacterized protein</fullName>
    </submittedName>
</protein>
<evidence type="ECO:0000256" key="1">
    <source>
        <dbReference type="SAM" id="MobiDB-lite"/>
    </source>
</evidence>
<reference evidence="3 4" key="1">
    <citation type="submission" date="2019-04" db="EMBL/GenBank/DDBJ databases">
        <title>Draft genome sequence of Gemmobacter aestuarii sp. nov.</title>
        <authorList>
            <person name="Hameed A."/>
            <person name="Lin S.-Y."/>
            <person name="Shahina M."/>
            <person name="Lai W.-A."/>
            <person name="Young C.-C."/>
        </authorList>
    </citation>
    <scope>NUCLEOTIDE SEQUENCE [LARGE SCALE GENOMIC DNA]</scope>
    <source>
        <strain evidence="3 4">CC-PW-75</strain>
    </source>
</reference>